<accession>A0A6J4QS47</accession>
<feature type="active site" evidence="13">
    <location>
        <position position="213"/>
    </location>
</feature>
<feature type="binding site" evidence="13">
    <location>
        <position position="80"/>
    </location>
    <ligand>
        <name>Mg(2+)</name>
        <dbReference type="ChEBI" id="CHEBI:18420"/>
        <label>1</label>
    </ligand>
</feature>
<keyword evidence="3 13" id="KW-0540">Nuclease</keyword>
<dbReference type="PRINTS" id="PR00696">
    <property type="entry name" value="RSOLVASERUVC"/>
</dbReference>
<feature type="binding site" evidence="13">
    <location>
        <position position="213"/>
    </location>
    <ligand>
        <name>Mg(2+)</name>
        <dbReference type="ChEBI" id="CHEBI:18420"/>
        <label>1</label>
    </ligand>
</feature>
<dbReference type="HAMAP" id="MF_00034">
    <property type="entry name" value="RuvC"/>
    <property type="match status" value="1"/>
</dbReference>
<dbReference type="GO" id="GO:0006281">
    <property type="term" value="P:DNA repair"/>
    <property type="evidence" value="ECO:0007669"/>
    <property type="project" value="UniProtKB-UniRule"/>
</dbReference>
<evidence type="ECO:0000256" key="12">
    <source>
        <dbReference type="ARBA" id="ARBA00029354"/>
    </source>
</evidence>
<evidence type="ECO:0000256" key="3">
    <source>
        <dbReference type="ARBA" id="ARBA00022722"/>
    </source>
</evidence>
<keyword evidence="7 13" id="KW-0378">Hydrolase</keyword>
<dbReference type="GO" id="GO:0008821">
    <property type="term" value="F:crossover junction DNA endonuclease activity"/>
    <property type="evidence" value="ECO:0007669"/>
    <property type="project" value="UniProtKB-UniRule"/>
</dbReference>
<dbReference type="NCBIfam" id="NF000711">
    <property type="entry name" value="PRK00039.2-1"/>
    <property type="match status" value="1"/>
</dbReference>
<dbReference type="Gene3D" id="3.30.420.10">
    <property type="entry name" value="Ribonuclease H-like superfamily/Ribonuclease H"/>
    <property type="match status" value="1"/>
</dbReference>
<keyword evidence="10 13" id="KW-0233">DNA recombination</keyword>
<evidence type="ECO:0000256" key="6">
    <source>
        <dbReference type="ARBA" id="ARBA00022763"/>
    </source>
</evidence>
<name>A0A6J4QS47_9ACTN</name>
<dbReference type="GO" id="GO:0006310">
    <property type="term" value="P:DNA recombination"/>
    <property type="evidence" value="ECO:0007669"/>
    <property type="project" value="UniProtKB-UniRule"/>
</dbReference>
<keyword evidence="2 13" id="KW-0963">Cytoplasm</keyword>
<feature type="binding site" evidence="13">
    <location>
        <position position="140"/>
    </location>
    <ligand>
        <name>Mg(2+)</name>
        <dbReference type="ChEBI" id="CHEBI:18420"/>
        <label>2</label>
    </ligand>
</feature>
<comment type="catalytic activity">
    <reaction evidence="12 13">
        <text>Endonucleolytic cleavage at a junction such as a reciprocal single-stranded crossover between two homologous DNA duplexes (Holliday junction).</text>
        <dbReference type="EC" id="3.1.21.10"/>
    </reaction>
</comment>
<proteinExistence type="inferred from homology"/>
<dbReference type="FunFam" id="3.30.420.10:FF:000002">
    <property type="entry name" value="Crossover junction endodeoxyribonuclease RuvC"/>
    <property type="match status" value="1"/>
</dbReference>
<dbReference type="GO" id="GO:0048476">
    <property type="term" value="C:Holliday junction resolvase complex"/>
    <property type="evidence" value="ECO:0007669"/>
    <property type="project" value="UniProtKB-UniRule"/>
</dbReference>
<dbReference type="GO" id="GO:0003677">
    <property type="term" value="F:DNA binding"/>
    <property type="evidence" value="ECO:0007669"/>
    <property type="project" value="UniProtKB-KW"/>
</dbReference>
<evidence type="ECO:0000256" key="9">
    <source>
        <dbReference type="ARBA" id="ARBA00023125"/>
    </source>
</evidence>
<evidence type="ECO:0000256" key="8">
    <source>
        <dbReference type="ARBA" id="ARBA00022842"/>
    </source>
</evidence>
<comment type="subunit">
    <text evidence="13">Homodimer which binds Holliday junction (HJ) DNA. The HJ becomes 2-fold symmetrical on binding to RuvC with unstacked arms; it has a different conformation from HJ DNA in complex with RuvA. In the full resolvosome a probable DNA-RuvA(4)-RuvB(12)-RuvC(2) complex forms which resolves the HJ.</text>
</comment>
<dbReference type="Pfam" id="PF02075">
    <property type="entry name" value="RuvC"/>
    <property type="match status" value="1"/>
</dbReference>
<dbReference type="GO" id="GO:0005737">
    <property type="term" value="C:cytoplasm"/>
    <property type="evidence" value="ECO:0007669"/>
    <property type="project" value="UniProtKB-SubCell"/>
</dbReference>
<comment type="function">
    <text evidence="13">The RuvA-RuvB-RuvC complex processes Holliday junction (HJ) DNA during genetic recombination and DNA repair. Endonuclease that resolves HJ intermediates. Cleaves cruciform DNA by making single-stranded nicks across the HJ at symmetrical positions within the homologous arms, yielding a 5'-phosphate and a 3'-hydroxyl group; requires a central core of homology in the junction. The consensus cleavage sequence is 5'-(A/T)TT(C/G)-3'. Cleavage occurs on the 3'-side of the TT dinucleotide at the point of strand exchange. HJ branch migration catalyzed by RuvA-RuvB allows RuvC to scan DNA until it finds its consensus sequence, where it cleaves and resolves the cruciform DNA.</text>
</comment>
<dbReference type="PANTHER" id="PTHR30194">
    <property type="entry name" value="CROSSOVER JUNCTION ENDODEOXYRIBONUCLEASE RUVC"/>
    <property type="match status" value="1"/>
</dbReference>
<evidence type="ECO:0000256" key="14">
    <source>
        <dbReference type="NCBIfam" id="TIGR00228"/>
    </source>
</evidence>
<evidence type="ECO:0000313" key="15">
    <source>
        <dbReference type="EMBL" id="CAA9453386.1"/>
    </source>
</evidence>
<keyword evidence="8 13" id="KW-0460">Magnesium</keyword>
<evidence type="ECO:0000256" key="4">
    <source>
        <dbReference type="ARBA" id="ARBA00022723"/>
    </source>
</evidence>
<feature type="active site" evidence="13">
    <location>
        <position position="140"/>
    </location>
</feature>
<evidence type="ECO:0000256" key="2">
    <source>
        <dbReference type="ARBA" id="ARBA00022490"/>
    </source>
</evidence>
<comment type="cofactor">
    <cofactor evidence="13">
        <name>Mg(2+)</name>
        <dbReference type="ChEBI" id="CHEBI:18420"/>
    </cofactor>
    <text evidence="13">Binds 2 Mg(2+) ion per subunit.</text>
</comment>
<dbReference type="InterPro" id="IPR036397">
    <property type="entry name" value="RNaseH_sf"/>
</dbReference>
<keyword evidence="6 13" id="KW-0227">DNA damage</keyword>
<evidence type="ECO:0000256" key="11">
    <source>
        <dbReference type="ARBA" id="ARBA00023204"/>
    </source>
</evidence>
<dbReference type="GO" id="GO:0000287">
    <property type="term" value="F:magnesium ion binding"/>
    <property type="evidence" value="ECO:0007669"/>
    <property type="project" value="UniProtKB-UniRule"/>
</dbReference>
<dbReference type="EC" id="3.1.21.10" evidence="13 14"/>
<dbReference type="NCBIfam" id="TIGR00228">
    <property type="entry name" value="ruvC"/>
    <property type="match status" value="1"/>
</dbReference>
<dbReference type="PANTHER" id="PTHR30194:SF3">
    <property type="entry name" value="CROSSOVER JUNCTION ENDODEOXYRIBONUCLEASE RUVC"/>
    <property type="match status" value="1"/>
</dbReference>
<keyword evidence="5 13" id="KW-0255">Endonuclease</keyword>
<keyword evidence="11 13" id="KW-0234">DNA repair</keyword>
<comment type="subcellular location">
    <subcellularLocation>
        <location evidence="13">Cytoplasm</location>
    </subcellularLocation>
</comment>
<keyword evidence="4 13" id="KW-0479">Metal-binding</keyword>
<evidence type="ECO:0000256" key="13">
    <source>
        <dbReference type="HAMAP-Rule" id="MF_00034"/>
    </source>
</evidence>
<gene>
    <name evidence="13" type="primary">ruvC</name>
    <name evidence="15" type="ORF">AVDCRST_MAG28-2053</name>
</gene>
<reference evidence="15" key="1">
    <citation type="submission" date="2020-02" db="EMBL/GenBank/DDBJ databases">
        <authorList>
            <person name="Meier V. D."/>
        </authorList>
    </citation>
    <scope>NUCLEOTIDE SEQUENCE</scope>
    <source>
        <strain evidence="15">AVDCRST_MAG28</strain>
    </source>
</reference>
<evidence type="ECO:0000256" key="7">
    <source>
        <dbReference type="ARBA" id="ARBA00022801"/>
    </source>
</evidence>
<evidence type="ECO:0000256" key="1">
    <source>
        <dbReference type="ARBA" id="ARBA00009518"/>
    </source>
</evidence>
<keyword evidence="9 13" id="KW-0238">DNA-binding</keyword>
<dbReference type="InterPro" id="IPR012337">
    <property type="entry name" value="RNaseH-like_sf"/>
</dbReference>
<dbReference type="SUPFAM" id="SSF53098">
    <property type="entry name" value="Ribonuclease H-like"/>
    <property type="match status" value="1"/>
</dbReference>
<dbReference type="CDD" id="cd16962">
    <property type="entry name" value="RuvC"/>
    <property type="match status" value="1"/>
</dbReference>
<organism evidence="15">
    <name type="scientific">uncultured Rubrobacteraceae bacterium</name>
    <dbReference type="NCBI Taxonomy" id="349277"/>
    <lineage>
        <taxon>Bacteria</taxon>
        <taxon>Bacillati</taxon>
        <taxon>Actinomycetota</taxon>
        <taxon>Rubrobacteria</taxon>
        <taxon>Rubrobacterales</taxon>
        <taxon>Rubrobacteraceae</taxon>
        <taxon>environmental samples</taxon>
    </lineage>
</organism>
<evidence type="ECO:0000256" key="10">
    <source>
        <dbReference type="ARBA" id="ARBA00023172"/>
    </source>
</evidence>
<comment type="similarity">
    <text evidence="1 13">Belongs to the RuvC family.</text>
</comment>
<dbReference type="EMBL" id="CADCVE010000037">
    <property type="protein sequence ID" value="CAA9453386.1"/>
    <property type="molecule type" value="Genomic_DNA"/>
</dbReference>
<evidence type="ECO:0000256" key="5">
    <source>
        <dbReference type="ARBA" id="ARBA00022759"/>
    </source>
</evidence>
<protein>
    <recommendedName>
        <fullName evidence="13 14">Crossover junction endodeoxyribonuclease RuvC</fullName>
        <ecNumber evidence="13 14">3.1.21.10</ecNumber>
    </recommendedName>
    <alternativeName>
        <fullName evidence="13">Holliday junction nuclease RuvC</fullName>
    </alternativeName>
    <alternativeName>
        <fullName evidence="13">Holliday junction resolvase RuvC</fullName>
    </alternativeName>
</protein>
<dbReference type="AlphaFoldDB" id="A0A6J4QS47"/>
<sequence>MSLILIAGISSLGKSGFRLLAFFFEKMSYLSRGVSLREEYHIKGAVQGYEGRVNLPSMAVSMADRRGQGTSGGRIILGIDPGTATMGWGVIRQEGNRLRYVQHGAIVTPSNWEMPRRLGRLFDGVTELVKGYRPETVAVEELFFNTNVTTGITVGQARGVVLLAAYRAGIEVAEYTPLQVKQAITSYGRAEKRQVQEMVKTLLNLREIPKPDDAADGLAIAICHAFSSRMGGVRGGKVGVGK</sequence>
<dbReference type="InterPro" id="IPR002176">
    <property type="entry name" value="X-over_junc_endoDNase_RuvC"/>
</dbReference>
<feature type="active site" evidence="13">
    <location>
        <position position="80"/>
    </location>
</feature>